<dbReference type="InterPro" id="IPR002591">
    <property type="entry name" value="Phosphodiest/P_Trfase"/>
</dbReference>
<dbReference type="EMBL" id="JAGGKC010000040">
    <property type="protein sequence ID" value="MBP1920791.1"/>
    <property type="molecule type" value="Genomic_DNA"/>
</dbReference>
<sequence>METKNSKRRFVIISFDALSSRDMEVLKSMPGFSRLYRDGSYCENVKSVYPSLTYPAHCSISTGMLPVNHGVTSNQLLQPGRKDPDWHWTRNHIKTDTFYDAALRKGMTVASLLWPVTGKSNITWNMPEIYANRLWKNQIAVSLSNGTPDYLLELQKRFGKTRQGLKQPMLDDFVHQSALWTIKEKKPDVIMIHYVDLDSMRHHYGYASKEADSALLRHDRRLVDILDVLQEEGLTEDTTLFVLGDHDQIPVKNIIYLNSIFKDKGLIKAKNGKITDWKAYAQTLDGSSYVHVKDRTDTDTYAEVEAILKTLESIPSYGIEKVYTSDEAAALGASRDAAFMLEAASGFKFLPAIDKPAVAPIPPAVDGWFDESISTHGFSPDKENYTTVFFAMGKGIKKNTVIPSMSLIDEGPTFAKAMGTVLYDTDGRVLEEILDI</sequence>
<dbReference type="PANTHER" id="PTHR10151:SF120">
    <property type="entry name" value="BIS(5'-ADENOSYL)-TRIPHOSPHATASE"/>
    <property type="match status" value="1"/>
</dbReference>
<gene>
    <name evidence="1" type="ORF">J2Z34_003308</name>
</gene>
<name>A0ABS4G8B5_9CLOT</name>
<proteinExistence type="predicted"/>
<protein>
    <submittedName>
        <fullName evidence="1">AlkP superfamily pyrophosphatase or phosphodiesterase</fullName>
    </submittedName>
</protein>
<dbReference type="InterPro" id="IPR017850">
    <property type="entry name" value="Alkaline_phosphatase_core_sf"/>
</dbReference>
<accession>A0ABS4G8B5</accession>
<comment type="caution">
    <text evidence="1">The sequence shown here is derived from an EMBL/GenBank/DDBJ whole genome shotgun (WGS) entry which is preliminary data.</text>
</comment>
<dbReference type="Proteomes" id="UP001519271">
    <property type="component" value="Unassembled WGS sequence"/>
</dbReference>
<evidence type="ECO:0000313" key="1">
    <source>
        <dbReference type="EMBL" id="MBP1920791.1"/>
    </source>
</evidence>
<dbReference type="SUPFAM" id="SSF53649">
    <property type="entry name" value="Alkaline phosphatase-like"/>
    <property type="match status" value="1"/>
</dbReference>
<dbReference type="RefSeq" id="WP_209460949.1">
    <property type="nucleotide sequence ID" value="NZ_JAGGKC010000040.1"/>
</dbReference>
<dbReference type="PANTHER" id="PTHR10151">
    <property type="entry name" value="ECTONUCLEOTIDE PYROPHOSPHATASE/PHOSPHODIESTERASE"/>
    <property type="match status" value="1"/>
</dbReference>
<dbReference type="CDD" id="cd16018">
    <property type="entry name" value="Enpp"/>
    <property type="match status" value="1"/>
</dbReference>
<dbReference type="Pfam" id="PF01663">
    <property type="entry name" value="Phosphodiest"/>
    <property type="match status" value="1"/>
</dbReference>
<evidence type="ECO:0000313" key="2">
    <source>
        <dbReference type="Proteomes" id="UP001519271"/>
    </source>
</evidence>
<organism evidence="1 2">
    <name type="scientific">Youngiibacter multivorans</name>
    <dbReference type="NCBI Taxonomy" id="937251"/>
    <lineage>
        <taxon>Bacteria</taxon>
        <taxon>Bacillati</taxon>
        <taxon>Bacillota</taxon>
        <taxon>Clostridia</taxon>
        <taxon>Eubacteriales</taxon>
        <taxon>Clostridiaceae</taxon>
        <taxon>Youngiibacter</taxon>
    </lineage>
</organism>
<keyword evidence="2" id="KW-1185">Reference proteome</keyword>
<reference evidence="1 2" key="1">
    <citation type="submission" date="2021-03" db="EMBL/GenBank/DDBJ databases">
        <title>Genomic Encyclopedia of Type Strains, Phase IV (KMG-IV): sequencing the most valuable type-strain genomes for metagenomic binning, comparative biology and taxonomic classification.</title>
        <authorList>
            <person name="Goeker M."/>
        </authorList>
    </citation>
    <scope>NUCLEOTIDE SEQUENCE [LARGE SCALE GENOMIC DNA]</scope>
    <source>
        <strain evidence="1 2">DSM 6139</strain>
    </source>
</reference>
<dbReference type="Gene3D" id="3.40.720.10">
    <property type="entry name" value="Alkaline Phosphatase, subunit A"/>
    <property type="match status" value="1"/>
</dbReference>